<dbReference type="Gramene" id="GBG78165">
    <property type="protein sequence ID" value="GBG78165"/>
    <property type="gene ID" value="CBR_g26197"/>
</dbReference>
<keyword evidence="2" id="KW-1185">Reference proteome</keyword>
<evidence type="ECO:0000313" key="2">
    <source>
        <dbReference type="Proteomes" id="UP000265515"/>
    </source>
</evidence>
<sequence>MLGTAEVSRQPSANGNGFLMVKVHQGFFNNKEFRTGQSMPLTSGKAEISLFLDVINKKSLLVSKAHIGCASTVRQQSEEGSSPTVVERLRVSMCCCQLVVQSVDAVLMASP</sequence>
<comment type="caution">
    <text evidence="1">The sequence shown here is derived from an EMBL/GenBank/DDBJ whole genome shotgun (WGS) entry which is preliminary data.</text>
</comment>
<gene>
    <name evidence="1" type="ORF">CBR_g26197</name>
</gene>
<dbReference type="Proteomes" id="UP000265515">
    <property type="component" value="Unassembled WGS sequence"/>
</dbReference>
<dbReference type="EMBL" id="BFEA01000288">
    <property type="protein sequence ID" value="GBG78165.1"/>
    <property type="molecule type" value="Genomic_DNA"/>
</dbReference>
<accession>A0A388L787</accession>
<name>A0A388L787_CHABU</name>
<reference evidence="1 2" key="1">
    <citation type="journal article" date="2018" name="Cell">
        <title>The Chara Genome: Secondary Complexity and Implications for Plant Terrestrialization.</title>
        <authorList>
            <person name="Nishiyama T."/>
            <person name="Sakayama H."/>
            <person name="Vries J.D."/>
            <person name="Buschmann H."/>
            <person name="Saint-Marcoux D."/>
            <person name="Ullrich K.K."/>
            <person name="Haas F.B."/>
            <person name="Vanderstraeten L."/>
            <person name="Becker D."/>
            <person name="Lang D."/>
            <person name="Vosolsobe S."/>
            <person name="Rombauts S."/>
            <person name="Wilhelmsson P.K.I."/>
            <person name="Janitza P."/>
            <person name="Kern R."/>
            <person name="Heyl A."/>
            <person name="Rumpler F."/>
            <person name="Villalobos L.I.A.C."/>
            <person name="Clay J.M."/>
            <person name="Skokan R."/>
            <person name="Toyoda A."/>
            <person name="Suzuki Y."/>
            <person name="Kagoshima H."/>
            <person name="Schijlen E."/>
            <person name="Tajeshwar N."/>
            <person name="Catarino B."/>
            <person name="Hetherington A.J."/>
            <person name="Saltykova A."/>
            <person name="Bonnot C."/>
            <person name="Breuninger H."/>
            <person name="Symeonidi A."/>
            <person name="Radhakrishnan G.V."/>
            <person name="Van Nieuwerburgh F."/>
            <person name="Deforce D."/>
            <person name="Chang C."/>
            <person name="Karol K.G."/>
            <person name="Hedrich R."/>
            <person name="Ulvskov P."/>
            <person name="Glockner G."/>
            <person name="Delwiche C.F."/>
            <person name="Petrasek J."/>
            <person name="Van de Peer Y."/>
            <person name="Friml J."/>
            <person name="Beilby M."/>
            <person name="Dolan L."/>
            <person name="Kohara Y."/>
            <person name="Sugano S."/>
            <person name="Fujiyama A."/>
            <person name="Delaux P.-M."/>
            <person name="Quint M."/>
            <person name="TheiBen G."/>
            <person name="Hagemann M."/>
            <person name="Harholt J."/>
            <person name="Dunand C."/>
            <person name="Zachgo S."/>
            <person name="Langdale J."/>
            <person name="Maumus F."/>
            <person name="Straeten D.V.D."/>
            <person name="Gould S.B."/>
            <person name="Rensing S.A."/>
        </authorList>
    </citation>
    <scope>NUCLEOTIDE SEQUENCE [LARGE SCALE GENOMIC DNA]</scope>
    <source>
        <strain evidence="1 2">S276</strain>
    </source>
</reference>
<evidence type="ECO:0000313" key="1">
    <source>
        <dbReference type="EMBL" id="GBG78165.1"/>
    </source>
</evidence>
<protein>
    <submittedName>
        <fullName evidence="1">Uncharacterized protein</fullName>
    </submittedName>
</protein>
<proteinExistence type="predicted"/>
<dbReference type="AlphaFoldDB" id="A0A388L787"/>
<organism evidence="1 2">
    <name type="scientific">Chara braunii</name>
    <name type="common">Braun's stonewort</name>
    <dbReference type="NCBI Taxonomy" id="69332"/>
    <lineage>
        <taxon>Eukaryota</taxon>
        <taxon>Viridiplantae</taxon>
        <taxon>Streptophyta</taxon>
        <taxon>Charophyceae</taxon>
        <taxon>Charales</taxon>
        <taxon>Characeae</taxon>
        <taxon>Chara</taxon>
    </lineage>
</organism>